<accession>A0A1H5Y1B5</accession>
<dbReference type="OrthoDB" id="9811974at2"/>
<keyword evidence="2" id="KW-1185">Reference proteome</keyword>
<protein>
    <submittedName>
        <fullName evidence="1">Putative membrane protein</fullName>
    </submittedName>
</protein>
<dbReference type="Proteomes" id="UP000185739">
    <property type="component" value="Chromosome"/>
</dbReference>
<proteinExistence type="predicted"/>
<name>A0A1H5Y1B5_9RHOO</name>
<dbReference type="KEGG" id="tcl:Tchl_1817"/>
<gene>
    <name evidence="1" type="ORF">Tchl_1817</name>
</gene>
<reference evidence="1 2" key="1">
    <citation type="submission" date="2016-12" db="EMBL/GenBank/DDBJ databases">
        <title>Complete genome sequence of Thauera chlorobenzoica, a Betaproteobacterium degrading haloaromatics anaerobically to CO2 and halides.</title>
        <authorList>
            <person name="Goris T."/>
            <person name="Mergelsberg M."/>
            <person name="Boll M."/>
        </authorList>
    </citation>
    <scope>NUCLEOTIDE SEQUENCE [LARGE SCALE GENOMIC DNA]</scope>
    <source>
        <strain evidence="1 2">3CB1</strain>
    </source>
</reference>
<dbReference type="AlphaFoldDB" id="A0A1H5Y1B5"/>
<evidence type="ECO:0000313" key="2">
    <source>
        <dbReference type="Proteomes" id="UP000185739"/>
    </source>
</evidence>
<evidence type="ECO:0000313" key="1">
    <source>
        <dbReference type="EMBL" id="APR04671.1"/>
    </source>
</evidence>
<organism evidence="1 2">
    <name type="scientific">Thauera chlorobenzoica</name>
    <dbReference type="NCBI Taxonomy" id="96773"/>
    <lineage>
        <taxon>Bacteria</taxon>
        <taxon>Pseudomonadati</taxon>
        <taxon>Pseudomonadota</taxon>
        <taxon>Betaproteobacteria</taxon>
        <taxon>Rhodocyclales</taxon>
        <taxon>Zoogloeaceae</taxon>
        <taxon>Thauera</taxon>
    </lineage>
</organism>
<dbReference type="STRING" id="96773.Tchl_1817"/>
<dbReference type="RefSeq" id="WP_075148120.1">
    <property type="nucleotide sequence ID" value="NZ_CP018839.1"/>
</dbReference>
<sequence length="374" mass="38837">MTRDLSPPARIPLLVFALLSLLTGVLAGLARLGFSVPAFGAAQAGSHAALMVCAFFGAVISLERAVALASLWAYLAPAAAGIGGMVLLAGGPLWAAQSLFTAASLVLLLGSVRVVQRQFALFTVMLAVGAACWLLGNLAWLAGAGLHSAVSFWLAFLVLTIAGERLELTRFLPARRAAPPSFIAAVILVLAGALLATVHSAAGLTLFAAGLLALAAWLLAFDIARHNARQRGLTRFIALCLLSGYLWLAAGALAGLAGGFAPGHALHDIALHAITLGFVFAMVFGHAPIIFPAVAKVKIPYHPAFYLPLLLLHASLAVRIAGSFGDSLALRQWGALANTAALALFIVTMVVSVVRGGRGGRPAVRRRNPARHRQ</sequence>
<dbReference type="EMBL" id="CP018839">
    <property type="protein sequence ID" value="APR04671.1"/>
    <property type="molecule type" value="Genomic_DNA"/>
</dbReference>